<keyword evidence="2" id="KW-1185">Reference proteome</keyword>
<name>A0ACB9YY62_9PEZI</name>
<protein>
    <submittedName>
        <fullName evidence="1">Uncharacterized protein</fullName>
    </submittedName>
</protein>
<evidence type="ECO:0000313" key="1">
    <source>
        <dbReference type="EMBL" id="KAI4864396.1"/>
    </source>
</evidence>
<comment type="caution">
    <text evidence="1">The sequence shown here is derived from an EMBL/GenBank/DDBJ whole genome shotgun (WGS) entry which is preliminary data.</text>
</comment>
<organism evidence="1 2">
    <name type="scientific">Hypoxylon rubiginosum</name>
    <dbReference type="NCBI Taxonomy" id="110542"/>
    <lineage>
        <taxon>Eukaryota</taxon>
        <taxon>Fungi</taxon>
        <taxon>Dikarya</taxon>
        <taxon>Ascomycota</taxon>
        <taxon>Pezizomycotina</taxon>
        <taxon>Sordariomycetes</taxon>
        <taxon>Xylariomycetidae</taxon>
        <taxon>Xylariales</taxon>
        <taxon>Hypoxylaceae</taxon>
        <taxon>Hypoxylon</taxon>
    </lineage>
</organism>
<accession>A0ACB9YY62</accession>
<proteinExistence type="predicted"/>
<sequence length="86" mass="10086">MWVRLRNKHSATTWLGSTLLFIWFDYQHASSKGLIKPILIYMCIADTTLPFSGDRRLQRRRFGYTTRGTLCREHEPAVARNIPISF</sequence>
<dbReference type="EMBL" id="MU393487">
    <property type="protein sequence ID" value="KAI4864396.1"/>
    <property type="molecule type" value="Genomic_DNA"/>
</dbReference>
<gene>
    <name evidence="1" type="ORF">F4820DRAFT_423901</name>
</gene>
<reference evidence="1 2" key="1">
    <citation type="journal article" date="2022" name="New Phytol.">
        <title>Ecological generalism drives hyperdiversity of secondary metabolite gene clusters in xylarialean endophytes.</title>
        <authorList>
            <person name="Franco M.E.E."/>
            <person name="Wisecaver J.H."/>
            <person name="Arnold A.E."/>
            <person name="Ju Y.M."/>
            <person name="Slot J.C."/>
            <person name="Ahrendt S."/>
            <person name="Moore L.P."/>
            <person name="Eastman K.E."/>
            <person name="Scott K."/>
            <person name="Konkel Z."/>
            <person name="Mondo S.J."/>
            <person name="Kuo A."/>
            <person name="Hayes R.D."/>
            <person name="Haridas S."/>
            <person name="Andreopoulos B."/>
            <person name="Riley R."/>
            <person name="LaButti K."/>
            <person name="Pangilinan J."/>
            <person name="Lipzen A."/>
            <person name="Amirebrahimi M."/>
            <person name="Yan J."/>
            <person name="Adam C."/>
            <person name="Keymanesh K."/>
            <person name="Ng V."/>
            <person name="Louie K."/>
            <person name="Northen T."/>
            <person name="Drula E."/>
            <person name="Henrissat B."/>
            <person name="Hsieh H.M."/>
            <person name="Youens-Clark K."/>
            <person name="Lutzoni F."/>
            <person name="Miadlikowska J."/>
            <person name="Eastwood D.C."/>
            <person name="Hamelin R.C."/>
            <person name="Grigoriev I.V."/>
            <person name="U'Ren J.M."/>
        </authorList>
    </citation>
    <scope>NUCLEOTIDE SEQUENCE [LARGE SCALE GENOMIC DNA]</scope>
    <source>
        <strain evidence="1 2">CBS 119005</strain>
    </source>
</reference>
<dbReference type="Proteomes" id="UP001497700">
    <property type="component" value="Unassembled WGS sequence"/>
</dbReference>
<evidence type="ECO:0000313" key="2">
    <source>
        <dbReference type="Proteomes" id="UP001497700"/>
    </source>
</evidence>